<feature type="domain" description="Reverse transcriptase" evidence="6">
    <location>
        <begin position="462"/>
        <end position="639"/>
    </location>
</feature>
<feature type="domain" description="Peptidase A2" evidence="5">
    <location>
        <begin position="299"/>
        <end position="338"/>
    </location>
</feature>
<dbReference type="InterPro" id="IPR001995">
    <property type="entry name" value="Peptidase_A2_cat"/>
</dbReference>
<dbReference type="Pfam" id="PF17919">
    <property type="entry name" value="RT_RNaseH_2"/>
    <property type="match status" value="1"/>
</dbReference>
<dbReference type="GO" id="GO:0004523">
    <property type="term" value="F:RNA-DNA hybrid ribonuclease activity"/>
    <property type="evidence" value="ECO:0007669"/>
    <property type="project" value="UniProtKB-EC"/>
</dbReference>
<keyword evidence="8" id="KW-1185">Reference proteome</keyword>
<evidence type="ECO:0000256" key="3">
    <source>
        <dbReference type="ARBA" id="ARBA00022801"/>
    </source>
</evidence>
<dbReference type="Bgee" id="ENSORLG00000021791">
    <property type="expression patterns" value="Expressed in brain and 4 other cell types or tissues"/>
</dbReference>
<evidence type="ECO:0000259" key="5">
    <source>
        <dbReference type="PROSITE" id="PS50175"/>
    </source>
</evidence>
<dbReference type="Gene3D" id="3.30.70.270">
    <property type="match status" value="2"/>
</dbReference>
<dbReference type="CDD" id="cd01647">
    <property type="entry name" value="RT_LTR"/>
    <property type="match status" value="1"/>
</dbReference>
<dbReference type="CDD" id="cd05481">
    <property type="entry name" value="retropepsin_like_LTR_1"/>
    <property type="match status" value="1"/>
</dbReference>
<dbReference type="FunFam" id="1.10.340.70:FF:000003">
    <property type="entry name" value="Protein CBG25708"/>
    <property type="match status" value="1"/>
</dbReference>
<dbReference type="GO" id="GO:0004190">
    <property type="term" value="F:aspartic-type endopeptidase activity"/>
    <property type="evidence" value="ECO:0007669"/>
    <property type="project" value="InterPro"/>
</dbReference>
<dbReference type="Gene3D" id="1.10.340.70">
    <property type="match status" value="1"/>
</dbReference>
<evidence type="ECO:0000259" key="6">
    <source>
        <dbReference type="PROSITE" id="PS50878"/>
    </source>
</evidence>
<evidence type="ECO:0000256" key="4">
    <source>
        <dbReference type="ARBA" id="ARBA00039658"/>
    </source>
</evidence>
<dbReference type="Gene3D" id="3.10.10.10">
    <property type="entry name" value="HIV Type 1 Reverse Transcriptase, subunit A, domain 1"/>
    <property type="match status" value="1"/>
</dbReference>
<comment type="similarity">
    <text evidence="1">Belongs to the beta type-B retroviral polymerase family. HERV class-II K(HML-2) pol subfamily.</text>
</comment>
<organism evidence="7 8">
    <name type="scientific">Oryzias latipes</name>
    <name type="common">Japanese rice fish</name>
    <name type="synonym">Japanese killifish</name>
    <dbReference type="NCBI Taxonomy" id="8090"/>
    <lineage>
        <taxon>Eukaryota</taxon>
        <taxon>Metazoa</taxon>
        <taxon>Chordata</taxon>
        <taxon>Craniata</taxon>
        <taxon>Vertebrata</taxon>
        <taxon>Euteleostomi</taxon>
        <taxon>Actinopterygii</taxon>
        <taxon>Neopterygii</taxon>
        <taxon>Teleostei</taxon>
        <taxon>Neoteleostei</taxon>
        <taxon>Acanthomorphata</taxon>
        <taxon>Ovalentaria</taxon>
        <taxon>Atherinomorphae</taxon>
        <taxon>Beloniformes</taxon>
        <taxon>Adrianichthyidae</taxon>
        <taxon>Oryziinae</taxon>
        <taxon>Oryzias</taxon>
    </lineage>
</organism>
<protein>
    <recommendedName>
        <fullName evidence="4">Gypsy retrotransposon integrase-like protein 1</fullName>
        <ecNumber evidence="2">3.1.26.4</ecNumber>
    </recommendedName>
</protein>
<dbReference type="CDD" id="cd09274">
    <property type="entry name" value="RNase_HI_RT_Ty3"/>
    <property type="match status" value="1"/>
</dbReference>
<dbReference type="STRING" id="8090.ENSORLP00000037699"/>
<dbReference type="PROSITE" id="PS50175">
    <property type="entry name" value="ASP_PROT_RETROV"/>
    <property type="match status" value="1"/>
</dbReference>
<reference evidence="7" key="2">
    <citation type="submission" date="2025-08" db="UniProtKB">
        <authorList>
            <consortium name="Ensembl"/>
        </authorList>
    </citation>
    <scope>IDENTIFICATION</scope>
    <source>
        <strain evidence="7">Hd-rR</strain>
    </source>
</reference>
<accession>A0A3B3I1S4</accession>
<dbReference type="Ensembl" id="ENSORLT00000042582.1">
    <property type="protein sequence ID" value="ENSORLP00000037699.1"/>
    <property type="gene ID" value="ENSORLG00000021791.1"/>
</dbReference>
<reference evidence="7 8" key="1">
    <citation type="journal article" date="2007" name="Nature">
        <title>The medaka draft genome and insights into vertebrate genome evolution.</title>
        <authorList>
            <person name="Kasahara M."/>
            <person name="Naruse K."/>
            <person name="Sasaki S."/>
            <person name="Nakatani Y."/>
            <person name="Qu W."/>
            <person name="Ahsan B."/>
            <person name="Yamada T."/>
            <person name="Nagayasu Y."/>
            <person name="Doi K."/>
            <person name="Kasai Y."/>
            <person name="Jindo T."/>
            <person name="Kobayashi D."/>
            <person name="Shimada A."/>
            <person name="Toyoda A."/>
            <person name="Kuroki Y."/>
            <person name="Fujiyama A."/>
            <person name="Sasaki T."/>
            <person name="Shimizu A."/>
            <person name="Asakawa S."/>
            <person name="Shimizu N."/>
            <person name="Hashimoto S."/>
            <person name="Yang J."/>
            <person name="Lee Y."/>
            <person name="Matsushima K."/>
            <person name="Sugano S."/>
            <person name="Sakaizumi M."/>
            <person name="Narita T."/>
            <person name="Ohishi K."/>
            <person name="Haga S."/>
            <person name="Ohta F."/>
            <person name="Nomoto H."/>
            <person name="Nogata K."/>
            <person name="Morishita T."/>
            <person name="Endo T."/>
            <person name="Shin-I T."/>
            <person name="Takeda H."/>
            <person name="Morishita S."/>
            <person name="Kohara Y."/>
        </authorList>
    </citation>
    <scope>NUCLEOTIDE SEQUENCE [LARGE SCALE GENOMIC DNA]</scope>
    <source>
        <strain evidence="7 8">Hd-rR</strain>
    </source>
</reference>
<dbReference type="InterPro" id="IPR041577">
    <property type="entry name" value="RT_RNaseH_2"/>
</dbReference>
<dbReference type="AlphaFoldDB" id="A0A3B3I1S4"/>
<dbReference type="GeneTree" id="ENSGT00940000169923"/>
<dbReference type="InParanoid" id="A0A3B3I1S4"/>
<dbReference type="PANTHER" id="PTHR37984">
    <property type="entry name" value="PROTEIN CBG26694"/>
    <property type="match status" value="1"/>
</dbReference>
<dbReference type="InterPro" id="IPR043128">
    <property type="entry name" value="Rev_trsase/Diguanyl_cyclase"/>
</dbReference>
<dbReference type="InterPro" id="IPR021109">
    <property type="entry name" value="Peptidase_aspartic_dom_sf"/>
</dbReference>
<dbReference type="PANTHER" id="PTHR37984:SF7">
    <property type="entry name" value="INTEGRASE CATALYTIC DOMAIN-CONTAINING PROTEIN"/>
    <property type="match status" value="1"/>
</dbReference>
<dbReference type="Pfam" id="PF17921">
    <property type="entry name" value="Integrase_H2C2"/>
    <property type="match status" value="1"/>
</dbReference>
<dbReference type="SUPFAM" id="SSF50630">
    <property type="entry name" value="Acid proteases"/>
    <property type="match status" value="1"/>
</dbReference>
<dbReference type="Gene3D" id="2.40.70.10">
    <property type="entry name" value="Acid Proteases"/>
    <property type="match status" value="1"/>
</dbReference>
<dbReference type="GO" id="GO:0006508">
    <property type="term" value="P:proteolysis"/>
    <property type="evidence" value="ECO:0007669"/>
    <property type="project" value="InterPro"/>
</dbReference>
<reference evidence="7" key="3">
    <citation type="submission" date="2025-09" db="UniProtKB">
        <authorList>
            <consortium name="Ensembl"/>
        </authorList>
    </citation>
    <scope>IDENTIFICATION</scope>
    <source>
        <strain evidence="7">Hd-rR</strain>
    </source>
</reference>
<evidence type="ECO:0000313" key="7">
    <source>
        <dbReference type="Ensembl" id="ENSORLP00000037699.1"/>
    </source>
</evidence>
<dbReference type="InterPro" id="IPR041588">
    <property type="entry name" value="Integrase_H2C2"/>
</dbReference>
<evidence type="ECO:0000313" key="8">
    <source>
        <dbReference type="Proteomes" id="UP000001038"/>
    </source>
</evidence>
<sequence>MEQFKPPSPLLLTGNLSETWRRWEQRFQLYMTATGALEKDEKVKIAILLHTIGEEALEVYNTLAITPAGDALTMEDILKAFKDYCSPQKNVVFERHQFWSHPMMSGISVDRYVTELRQKSKNCEFGADEEGMIRDKLVFSINDTRLKERLLRENDLTLRKALEICRSAEVAKAQIQVMQSTPVTHDTAVDTLKKAQGHNKSVHGKHRTSSNKQVVCTKCGNKHEPRQCPAYGATCHKCGKNNHFSKVCRTNAEKKGYFKKNMNNIETEVDSLYIGMVRSDDGDIDGSWNETVNIEGMQVTFKLDTGADANVLPKSVYAKLPGAPQLQPTKTVLIAFGGTRIHPDGVVSLECETRKCKAVCDFLVSSHADKSILGGKACEQLHLVKRIGTIAAAKSPQPTKPPATKEELIEKYAEVFTGLGEFPGVHHIHIDPNVTPVIHACRNVPLSIMEPLKKTLKDLQDRNVIKPVKEPTDWVNSLVATQKKNGTLRVCLDPCDLNQAVKRQHYSIPTHEDVRSKLAGKSIFTILDEKDGYWQIKLDEPSSKLCTFNTPWGRFRFLRLPFGIKSASEVFQQKNCETFGDIPGVFIIADDMIIAATSEREHDEILQKVMERAKTANVKFNKDKIQFKVDTVKYMGHIITAAGQKADDTKIKVIIDMPTPEDKQSLQRLLGMVKFLAQYIPNEASVTAPLRQLLKKDTVWQWQPHHTAALSTLKTALTQAPVLRFYDQTKSLTLQADSSKDGLGACLLQDGQPVCYASRALTDTEKRYAQIEKELLAIVFATKRFHQYVYGRPVTVQSDHKPLEAIMRKPLSKAPARLQGMLLQLQRYELTVTYTPGKHMFIADALSRATATSDNDSTSENGCDERVVYALEATEALSEDTLNRLRTAVATDSELQAVCEKHIHGWPTKRKSLDRALYCYWPMRHNISIHKGIVMVGDKIVIPQNFRQTILEKLHMAHQGIQRTKAKARKVLYWPGMSIDIETMIQNVNSASKCNQRIRRSHLFHT</sequence>
<keyword evidence="3" id="KW-0378">Hydrolase</keyword>
<dbReference type="SUPFAM" id="SSF56672">
    <property type="entry name" value="DNA/RNA polymerases"/>
    <property type="match status" value="1"/>
</dbReference>
<dbReference type="FunFam" id="3.10.20.370:FF:000001">
    <property type="entry name" value="Retrovirus-related Pol polyprotein from transposon 17.6-like protein"/>
    <property type="match status" value="1"/>
</dbReference>
<dbReference type="Pfam" id="PF00078">
    <property type="entry name" value="RVT_1"/>
    <property type="match status" value="1"/>
</dbReference>
<dbReference type="EC" id="3.1.26.4" evidence="2"/>
<dbReference type="PROSITE" id="PS50878">
    <property type="entry name" value="RT_POL"/>
    <property type="match status" value="1"/>
</dbReference>
<dbReference type="Proteomes" id="UP000001038">
    <property type="component" value="Chromosome 19"/>
</dbReference>
<proteinExistence type="inferred from homology"/>
<dbReference type="InterPro" id="IPR000477">
    <property type="entry name" value="RT_dom"/>
</dbReference>
<name>A0A3B3I1S4_ORYLA</name>
<evidence type="ECO:0000256" key="1">
    <source>
        <dbReference type="ARBA" id="ARBA00010879"/>
    </source>
</evidence>
<dbReference type="InterPro" id="IPR050951">
    <property type="entry name" value="Retrovirus_Pol_polyprotein"/>
</dbReference>
<evidence type="ECO:0000256" key="2">
    <source>
        <dbReference type="ARBA" id="ARBA00012180"/>
    </source>
</evidence>
<dbReference type="FunFam" id="3.30.70.270:FF:000026">
    <property type="entry name" value="Transposon Ty3-G Gag-Pol polyprotein"/>
    <property type="match status" value="1"/>
</dbReference>
<dbReference type="InterPro" id="IPR043502">
    <property type="entry name" value="DNA/RNA_pol_sf"/>
</dbReference>